<gene>
    <name evidence="2" type="ORF">GCM10011430_22550</name>
</gene>
<name>A0A8J3F707_9BURK</name>
<dbReference type="Gene3D" id="3.40.50.720">
    <property type="entry name" value="NAD(P)-binding Rossmann-like Domain"/>
    <property type="match status" value="1"/>
</dbReference>
<reference evidence="2" key="2">
    <citation type="submission" date="2020-09" db="EMBL/GenBank/DDBJ databases">
        <authorList>
            <person name="Sun Q."/>
            <person name="Sedlacek I."/>
        </authorList>
    </citation>
    <scope>NUCLEOTIDE SEQUENCE</scope>
    <source>
        <strain evidence="2">CCM 7664</strain>
    </source>
</reference>
<feature type="domain" description="CoA-binding" evidence="1">
    <location>
        <begin position="11"/>
        <end position="113"/>
    </location>
</feature>
<dbReference type="AlphaFoldDB" id="A0A8J3F707"/>
<proteinExistence type="predicted"/>
<dbReference type="SUPFAM" id="SSF51735">
    <property type="entry name" value="NAD(P)-binding Rossmann-fold domains"/>
    <property type="match status" value="1"/>
</dbReference>
<accession>A0A8J3F707</accession>
<organism evidence="2 3">
    <name type="scientific">Oxalicibacterium solurbis</name>
    <dbReference type="NCBI Taxonomy" id="69280"/>
    <lineage>
        <taxon>Bacteria</taxon>
        <taxon>Pseudomonadati</taxon>
        <taxon>Pseudomonadota</taxon>
        <taxon>Betaproteobacteria</taxon>
        <taxon>Burkholderiales</taxon>
        <taxon>Oxalobacteraceae</taxon>
        <taxon>Oxalicibacterium</taxon>
    </lineage>
</organism>
<reference evidence="2" key="1">
    <citation type="journal article" date="2014" name="Int. J. Syst. Evol. Microbiol.">
        <title>Complete genome sequence of Corynebacterium casei LMG S-19264T (=DSM 44701T), isolated from a smear-ripened cheese.</title>
        <authorList>
            <consortium name="US DOE Joint Genome Institute (JGI-PGF)"/>
            <person name="Walter F."/>
            <person name="Albersmeier A."/>
            <person name="Kalinowski J."/>
            <person name="Ruckert C."/>
        </authorList>
    </citation>
    <scope>NUCLEOTIDE SEQUENCE</scope>
    <source>
        <strain evidence="2">CCM 7664</strain>
    </source>
</reference>
<protein>
    <submittedName>
        <fullName evidence="2">CoA-binding protein</fullName>
    </submittedName>
</protein>
<dbReference type="Pfam" id="PF13380">
    <property type="entry name" value="CoA_binding_2"/>
    <property type="match status" value="1"/>
</dbReference>
<dbReference type="PANTHER" id="PTHR33303">
    <property type="entry name" value="CYTOPLASMIC PROTEIN-RELATED"/>
    <property type="match status" value="1"/>
</dbReference>
<dbReference type="InterPro" id="IPR003781">
    <property type="entry name" value="CoA-bd"/>
</dbReference>
<evidence type="ECO:0000313" key="3">
    <source>
        <dbReference type="Proteomes" id="UP000627205"/>
    </source>
</evidence>
<dbReference type="RefSeq" id="WP_188421785.1">
    <property type="nucleotide sequence ID" value="NZ_BMDP01000003.1"/>
</dbReference>
<dbReference type="PANTHER" id="PTHR33303:SF2">
    <property type="entry name" value="COA-BINDING DOMAIN-CONTAINING PROTEIN"/>
    <property type="match status" value="1"/>
</dbReference>
<dbReference type="SMART" id="SM00881">
    <property type="entry name" value="CoA_binding"/>
    <property type="match status" value="1"/>
</dbReference>
<evidence type="ECO:0000313" key="2">
    <source>
        <dbReference type="EMBL" id="GGI55081.1"/>
    </source>
</evidence>
<sequence>MDHTTDVITKLLTESRVIAVVGLSPNPERPSHEVARYLQHHGYRIIPVNPAAAGTQILGEHCYATLTLAAAALAEQQLHINLVDVFRKSEAVGPIADEAIAIRANGLWLQLGVVNQVAIDKARAAGLAVVADRCTKIEHAARLMKMK</sequence>
<keyword evidence="3" id="KW-1185">Reference proteome</keyword>
<dbReference type="Proteomes" id="UP000627205">
    <property type="component" value="Unassembled WGS sequence"/>
</dbReference>
<evidence type="ECO:0000259" key="1">
    <source>
        <dbReference type="SMART" id="SM00881"/>
    </source>
</evidence>
<dbReference type="EMBL" id="BMDP01000003">
    <property type="protein sequence ID" value="GGI55081.1"/>
    <property type="molecule type" value="Genomic_DNA"/>
</dbReference>
<comment type="caution">
    <text evidence="2">The sequence shown here is derived from an EMBL/GenBank/DDBJ whole genome shotgun (WGS) entry which is preliminary data.</text>
</comment>
<dbReference type="InterPro" id="IPR036291">
    <property type="entry name" value="NAD(P)-bd_dom_sf"/>
</dbReference>